<evidence type="ECO:0000313" key="2">
    <source>
        <dbReference type="Proteomes" id="UP000187203"/>
    </source>
</evidence>
<protein>
    <submittedName>
        <fullName evidence="1">Uncharacterized protein</fullName>
    </submittedName>
</protein>
<dbReference type="AlphaFoldDB" id="A0A1R3IBL8"/>
<comment type="caution">
    <text evidence="1">The sequence shown here is derived from an EMBL/GenBank/DDBJ whole genome shotgun (WGS) entry which is preliminary data.</text>
</comment>
<reference evidence="2" key="1">
    <citation type="submission" date="2013-09" db="EMBL/GenBank/DDBJ databases">
        <title>Corchorus olitorius genome sequencing.</title>
        <authorList>
            <person name="Alam M."/>
            <person name="Haque M.S."/>
            <person name="Islam M.S."/>
            <person name="Emdad E.M."/>
            <person name="Islam M.M."/>
            <person name="Ahmed B."/>
            <person name="Halim A."/>
            <person name="Hossen Q.M.M."/>
            <person name="Hossain M.Z."/>
            <person name="Ahmed R."/>
            <person name="Khan M.M."/>
            <person name="Islam R."/>
            <person name="Rashid M.M."/>
            <person name="Khan S.A."/>
            <person name="Rahman M.S."/>
            <person name="Alam M."/>
            <person name="Yahiya A.S."/>
            <person name="Khan M.S."/>
            <person name="Azam M.S."/>
            <person name="Haque T."/>
            <person name="Lashkar M.Z.H."/>
            <person name="Akhand A.I."/>
            <person name="Morshed G."/>
            <person name="Roy S."/>
            <person name="Uddin K.S."/>
            <person name="Rabeya T."/>
            <person name="Hossain A.S."/>
            <person name="Chowdhury A."/>
            <person name="Snigdha A.R."/>
            <person name="Mortoza M.S."/>
            <person name="Matin S.A."/>
            <person name="Hoque S.M.E."/>
            <person name="Islam M.K."/>
            <person name="Roy D.K."/>
            <person name="Haider R."/>
            <person name="Moosa M.M."/>
            <person name="Elias S.M."/>
            <person name="Hasan A.M."/>
            <person name="Jahan S."/>
            <person name="Shafiuddin M."/>
            <person name="Mahmood N."/>
            <person name="Shommy N.S."/>
        </authorList>
    </citation>
    <scope>NUCLEOTIDE SEQUENCE [LARGE SCALE GENOMIC DNA]</scope>
    <source>
        <strain evidence="2">cv. O-4</strain>
    </source>
</reference>
<evidence type="ECO:0000313" key="1">
    <source>
        <dbReference type="EMBL" id="OMO79954.1"/>
    </source>
</evidence>
<proteinExistence type="predicted"/>
<gene>
    <name evidence="1" type="ORF">COLO4_24286</name>
</gene>
<organism evidence="1 2">
    <name type="scientific">Corchorus olitorius</name>
    <dbReference type="NCBI Taxonomy" id="93759"/>
    <lineage>
        <taxon>Eukaryota</taxon>
        <taxon>Viridiplantae</taxon>
        <taxon>Streptophyta</taxon>
        <taxon>Embryophyta</taxon>
        <taxon>Tracheophyta</taxon>
        <taxon>Spermatophyta</taxon>
        <taxon>Magnoliopsida</taxon>
        <taxon>eudicotyledons</taxon>
        <taxon>Gunneridae</taxon>
        <taxon>Pentapetalae</taxon>
        <taxon>rosids</taxon>
        <taxon>malvids</taxon>
        <taxon>Malvales</taxon>
        <taxon>Malvaceae</taxon>
        <taxon>Grewioideae</taxon>
        <taxon>Apeibeae</taxon>
        <taxon>Corchorus</taxon>
    </lineage>
</organism>
<keyword evidence="2" id="KW-1185">Reference proteome</keyword>
<sequence length="81" mass="9254">MEKFELNGAKKNCEAAKKRVSPKVRGIRKRIKPKRLDVHLGKRNSSCDLGSTFVLRNSDKKRVKLEEHSEHVKGQTSIVKV</sequence>
<name>A0A1R3IBL8_9ROSI</name>
<accession>A0A1R3IBL8</accession>
<dbReference type="OrthoDB" id="10670886at2759"/>
<dbReference type="EMBL" id="AWUE01018481">
    <property type="protein sequence ID" value="OMO79954.1"/>
    <property type="molecule type" value="Genomic_DNA"/>
</dbReference>
<dbReference type="Proteomes" id="UP000187203">
    <property type="component" value="Unassembled WGS sequence"/>
</dbReference>